<feature type="non-terminal residue" evidence="1">
    <location>
        <position position="1"/>
    </location>
</feature>
<organism evidence="1 2">
    <name type="scientific">Viridothelium virens</name>
    <name type="common">Speckled blister lichen</name>
    <name type="synonym">Trypethelium virens</name>
    <dbReference type="NCBI Taxonomy" id="1048519"/>
    <lineage>
        <taxon>Eukaryota</taxon>
        <taxon>Fungi</taxon>
        <taxon>Dikarya</taxon>
        <taxon>Ascomycota</taxon>
        <taxon>Pezizomycotina</taxon>
        <taxon>Dothideomycetes</taxon>
        <taxon>Dothideomycetes incertae sedis</taxon>
        <taxon>Trypetheliales</taxon>
        <taxon>Trypetheliaceae</taxon>
        <taxon>Viridothelium</taxon>
    </lineage>
</organism>
<keyword evidence="2" id="KW-1185">Reference proteome</keyword>
<dbReference type="AlphaFoldDB" id="A0A6A6GRV4"/>
<name>A0A6A6GRV4_VIRVR</name>
<reference evidence="1" key="1">
    <citation type="journal article" date="2020" name="Stud. Mycol.">
        <title>101 Dothideomycetes genomes: a test case for predicting lifestyles and emergence of pathogens.</title>
        <authorList>
            <person name="Haridas S."/>
            <person name="Albert R."/>
            <person name="Binder M."/>
            <person name="Bloem J."/>
            <person name="Labutti K."/>
            <person name="Salamov A."/>
            <person name="Andreopoulos B."/>
            <person name="Baker S."/>
            <person name="Barry K."/>
            <person name="Bills G."/>
            <person name="Bluhm B."/>
            <person name="Cannon C."/>
            <person name="Castanera R."/>
            <person name="Culley D."/>
            <person name="Daum C."/>
            <person name="Ezra D."/>
            <person name="Gonzalez J."/>
            <person name="Henrissat B."/>
            <person name="Kuo A."/>
            <person name="Liang C."/>
            <person name="Lipzen A."/>
            <person name="Lutzoni F."/>
            <person name="Magnuson J."/>
            <person name="Mondo S."/>
            <person name="Nolan M."/>
            <person name="Ohm R."/>
            <person name="Pangilinan J."/>
            <person name="Park H.-J."/>
            <person name="Ramirez L."/>
            <person name="Alfaro M."/>
            <person name="Sun H."/>
            <person name="Tritt A."/>
            <person name="Yoshinaga Y."/>
            <person name="Zwiers L.-H."/>
            <person name="Turgeon B."/>
            <person name="Goodwin S."/>
            <person name="Spatafora J."/>
            <person name="Crous P."/>
            <person name="Grigoriev I."/>
        </authorList>
    </citation>
    <scope>NUCLEOTIDE SEQUENCE</scope>
    <source>
        <strain evidence="1">Tuck. ex Michener</strain>
    </source>
</reference>
<evidence type="ECO:0000313" key="2">
    <source>
        <dbReference type="Proteomes" id="UP000800092"/>
    </source>
</evidence>
<proteinExistence type="predicted"/>
<dbReference type="Proteomes" id="UP000800092">
    <property type="component" value="Unassembled WGS sequence"/>
</dbReference>
<protein>
    <submittedName>
        <fullName evidence="1">Uncharacterized protein</fullName>
    </submittedName>
</protein>
<gene>
    <name evidence="1" type="ORF">EV356DRAFT_457705</name>
</gene>
<dbReference type="EMBL" id="ML991925">
    <property type="protein sequence ID" value="KAF2228496.1"/>
    <property type="molecule type" value="Genomic_DNA"/>
</dbReference>
<sequence>INLALTLNSLANNLTKCQIWHTAYGLNYKAIKTQFALNAYKPSHKPRRLFRNTNWCSAG</sequence>
<evidence type="ECO:0000313" key="1">
    <source>
        <dbReference type="EMBL" id="KAF2228496.1"/>
    </source>
</evidence>
<accession>A0A6A6GRV4</accession>